<name>Q0VRH8_ALCBS</name>
<dbReference type="Pfam" id="PF01206">
    <property type="entry name" value="TusA"/>
    <property type="match status" value="1"/>
</dbReference>
<dbReference type="InterPro" id="IPR001455">
    <property type="entry name" value="TusA-like"/>
</dbReference>
<proteinExistence type="inferred from homology"/>
<protein>
    <recommendedName>
        <fullName evidence="2">UPF0033 domain-containing protein</fullName>
    </recommendedName>
</protein>
<evidence type="ECO:0000259" key="2">
    <source>
        <dbReference type="PROSITE" id="PS01148"/>
    </source>
</evidence>
<dbReference type="EMBL" id="AM286690">
    <property type="protein sequence ID" value="CAL16220.1"/>
    <property type="molecule type" value="Genomic_DNA"/>
</dbReference>
<dbReference type="STRING" id="393595.ABO_0772"/>
<dbReference type="OrthoDB" id="9797551at2"/>
<comment type="similarity">
    <text evidence="1">Belongs to the sulfur carrier protein TusA family.</text>
</comment>
<dbReference type="AlphaFoldDB" id="Q0VRH8"/>
<dbReference type="InterPro" id="IPR036868">
    <property type="entry name" value="TusA-like_sf"/>
</dbReference>
<dbReference type="PANTHER" id="PTHR33279:SF6">
    <property type="entry name" value="SULFUR CARRIER PROTEIN YEDF-RELATED"/>
    <property type="match status" value="1"/>
</dbReference>
<sequence>MNEVIRMTKHQMSEHKVDLHVDASTLQCPLPLLKTRQALRQLRAGQLLEVIATDTGSANDIPAYLRQSCHALVRMGESKGCYYFVIRCGTQEP</sequence>
<evidence type="ECO:0000256" key="1">
    <source>
        <dbReference type="ARBA" id="ARBA00008984"/>
    </source>
</evidence>
<dbReference type="SUPFAM" id="SSF64307">
    <property type="entry name" value="SirA-like"/>
    <property type="match status" value="1"/>
</dbReference>
<dbReference type="PROSITE" id="PS01148">
    <property type="entry name" value="UPF0033"/>
    <property type="match status" value="1"/>
</dbReference>
<evidence type="ECO:0000313" key="4">
    <source>
        <dbReference type="Proteomes" id="UP000008871"/>
    </source>
</evidence>
<dbReference type="HOGENOM" id="CLU_165255_1_1_6"/>
<keyword evidence="4" id="KW-1185">Reference proteome</keyword>
<reference evidence="3 4" key="1">
    <citation type="journal article" date="2006" name="Nat. Biotechnol.">
        <title>Genome sequence of the ubiquitous hydrocarbon-degrading marine bacterium Alcanivorax borkumensis.</title>
        <authorList>
            <person name="Schneiker S."/>
            <person name="Martins dos Santos V.A.P."/>
            <person name="Bartels D."/>
            <person name="Bekel T."/>
            <person name="Brecht M."/>
            <person name="Buhrmester J."/>
            <person name="Chernikova T.N."/>
            <person name="Denaro R."/>
            <person name="Ferrer M."/>
            <person name="Gertler C."/>
            <person name="Goesmann A."/>
            <person name="Golyshina O.V."/>
            <person name="Kaminski F."/>
            <person name="Khachane A.N."/>
            <person name="Lang S."/>
            <person name="Linke B."/>
            <person name="McHardy A.C."/>
            <person name="Meyer F."/>
            <person name="Nechitaylo T."/>
            <person name="Puehler A."/>
            <person name="Regenhardt D."/>
            <person name="Rupp O."/>
            <person name="Sabirova J.S."/>
            <person name="Selbitschka W."/>
            <person name="Yakimov M.M."/>
            <person name="Timmis K.N."/>
            <person name="Vorhoelter F.-J."/>
            <person name="Weidner S."/>
            <person name="Kaiser O."/>
            <person name="Golyshin P.N."/>
        </authorList>
    </citation>
    <scope>NUCLEOTIDE SEQUENCE [LARGE SCALE GENOMIC DNA]</scope>
    <source>
        <strain evidence="4">ATCC 700651 / DSM 11573 / NCIMB 13689 / SK2</strain>
    </source>
</reference>
<dbReference type="PANTHER" id="PTHR33279">
    <property type="entry name" value="SULFUR CARRIER PROTEIN YEDF-RELATED"/>
    <property type="match status" value="1"/>
</dbReference>
<feature type="domain" description="UPF0033" evidence="2">
    <location>
        <begin position="21"/>
        <end position="45"/>
    </location>
</feature>
<dbReference type="Proteomes" id="UP000008871">
    <property type="component" value="Chromosome"/>
</dbReference>
<gene>
    <name evidence="3" type="ordered locus">ABO_0772</name>
</gene>
<organism evidence="3 4">
    <name type="scientific">Alcanivorax borkumensis (strain ATCC 700651 / DSM 11573 / NCIMB 13689 / SK2)</name>
    <dbReference type="NCBI Taxonomy" id="393595"/>
    <lineage>
        <taxon>Bacteria</taxon>
        <taxon>Pseudomonadati</taxon>
        <taxon>Pseudomonadota</taxon>
        <taxon>Gammaproteobacteria</taxon>
        <taxon>Oceanospirillales</taxon>
        <taxon>Alcanivoracaceae</taxon>
        <taxon>Alcanivorax</taxon>
    </lineage>
</organism>
<dbReference type="CDD" id="cd00291">
    <property type="entry name" value="SirA_YedF_YeeD"/>
    <property type="match status" value="1"/>
</dbReference>
<dbReference type="eggNOG" id="COG0425">
    <property type="taxonomic scope" value="Bacteria"/>
</dbReference>
<evidence type="ECO:0000313" key="3">
    <source>
        <dbReference type="EMBL" id="CAL16220.1"/>
    </source>
</evidence>
<dbReference type="Gene3D" id="3.30.110.40">
    <property type="entry name" value="TusA-like domain"/>
    <property type="match status" value="1"/>
</dbReference>
<dbReference type="KEGG" id="abo:ABO_0772"/>
<accession>Q0VRH8</accession>